<dbReference type="PANTHER" id="PTHR11675">
    <property type="entry name" value="N-ACETYLGALACTOSAMINYLTRANSFERASE"/>
    <property type="match status" value="1"/>
</dbReference>
<dbReference type="Gene3D" id="3.90.550.10">
    <property type="entry name" value="Spore Coat Polysaccharide Biosynthesis Protein SpsA, Chain A"/>
    <property type="match status" value="1"/>
</dbReference>
<keyword evidence="13" id="KW-0808">Transferase</keyword>
<evidence type="ECO:0000259" key="14">
    <source>
        <dbReference type="SMART" id="SM00458"/>
    </source>
</evidence>
<dbReference type="Gene3D" id="2.80.10.50">
    <property type="match status" value="1"/>
</dbReference>
<keyword evidence="8 13" id="KW-0333">Golgi apparatus</keyword>
<keyword evidence="16" id="KW-1185">Reference proteome</keyword>
<dbReference type="EMBL" id="JAIZAY010000015">
    <property type="protein sequence ID" value="KAJ8028110.1"/>
    <property type="molecule type" value="Genomic_DNA"/>
</dbReference>
<keyword evidence="13" id="KW-0328">Glycosyltransferase</keyword>
<evidence type="ECO:0000256" key="4">
    <source>
        <dbReference type="ARBA" id="ARBA00022692"/>
    </source>
</evidence>
<accession>A0A9Q1H091</accession>
<dbReference type="OrthoDB" id="6159198at2759"/>
<evidence type="ECO:0000256" key="11">
    <source>
        <dbReference type="ARBA" id="ARBA00023180"/>
    </source>
</evidence>
<evidence type="ECO:0000313" key="16">
    <source>
        <dbReference type="Proteomes" id="UP001152320"/>
    </source>
</evidence>
<evidence type="ECO:0000313" key="15">
    <source>
        <dbReference type="EMBL" id="KAJ8028110.1"/>
    </source>
</evidence>
<keyword evidence="7" id="KW-1133">Transmembrane helix</keyword>
<evidence type="ECO:0000256" key="1">
    <source>
        <dbReference type="ARBA" id="ARBA00001936"/>
    </source>
</evidence>
<keyword evidence="4" id="KW-0812">Transmembrane</keyword>
<evidence type="ECO:0000256" key="2">
    <source>
        <dbReference type="ARBA" id="ARBA00004323"/>
    </source>
</evidence>
<dbReference type="PROSITE" id="PS50231">
    <property type="entry name" value="RICIN_B_LECTIN"/>
    <property type="match status" value="1"/>
</dbReference>
<comment type="pathway">
    <text evidence="13">Protein modification; protein glycosylation.</text>
</comment>
<evidence type="ECO:0000256" key="3">
    <source>
        <dbReference type="ARBA" id="ARBA00005680"/>
    </source>
</evidence>
<reference evidence="15" key="1">
    <citation type="submission" date="2021-10" db="EMBL/GenBank/DDBJ databases">
        <title>Tropical sea cucumber genome reveals ecological adaptation and Cuvierian tubules defense mechanism.</title>
        <authorList>
            <person name="Chen T."/>
        </authorList>
    </citation>
    <scope>NUCLEOTIDE SEQUENCE</scope>
    <source>
        <strain evidence="15">Nanhai2018</strain>
        <tissue evidence="15">Muscle</tissue>
    </source>
</reference>
<evidence type="ECO:0000256" key="5">
    <source>
        <dbReference type="ARBA" id="ARBA00022734"/>
    </source>
</evidence>
<dbReference type="GO" id="GO:0006493">
    <property type="term" value="P:protein O-linked glycosylation"/>
    <property type="evidence" value="ECO:0007669"/>
    <property type="project" value="TreeGrafter"/>
</dbReference>
<dbReference type="InterPro" id="IPR000772">
    <property type="entry name" value="Ricin_B_lectin"/>
</dbReference>
<dbReference type="InterPro" id="IPR035992">
    <property type="entry name" value="Ricin_B-like_lectins"/>
</dbReference>
<dbReference type="Proteomes" id="UP001152320">
    <property type="component" value="Chromosome 15"/>
</dbReference>
<evidence type="ECO:0000256" key="12">
    <source>
        <dbReference type="ARBA" id="ARBA00023211"/>
    </source>
</evidence>
<dbReference type="GO" id="GO:0004653">
    <property type="term" value="F:polypeptide N-acetylgalactosaminyltransferase activity"/>
    <property type="evidence" value="ECO:0007669"/>
    <property type="project" value="TreeGrafter"/>
</dbReference>
<comment type="caution">
    <text evidence="15">The sequence shown here is derived from an EMBL/GenBank/DDBJ whole genome shotgun (WGS) entry which is preliminary data.</text>
</comment>
<dbReference type="SUPFAM" id="SSF53448">
    <property type="entry name" value="Nucleotide-diphospho-sugar transferases"/>
    <property type="match status" value="1"/>
</dbReference>
<keyword evidence="12 13" id="KW-0464">Manganese</keyword>
<comment type="similarity">
    <text evidence="3 13">Belongs to the glycosyltransferase 2 family. GalNAc-T subfamily.</text>
</comment>
<dbReference type="InterPro" id="IPR001173">
    <property type="entry name" value="Glyco_trans_2-like"/>
</dbReference>
<evidence type="ECO:0000256" key="7">
    <source>
        <dbReference type="ARBA" id="ARBA00022989"/>
    </source>
</evidence>
<dbReference type="CDD" id="cd02510">
    <property type="entry name" value="pp-GalNAc-T"/>
    <property type="match status" value="1"/>
</dbReference>
<keyword evidence="9" id="KW-0472">Membrane</keyword>
<evidence type="ECO:0000256" key="10">
    <source>
        <dbReference type="ARBA" id="ARBA00023157"/>
    </source>
</evidence>
<dbReference type="SUPFAM" id="SSF50370">
    <property type="entry name" value="Ricin B-like lectins"/>
    <property type="match status" value="1"/>
</dbReference>
<keyword evidence="6" id="KW-0735">Signal-anchor</keyword>
<evidence type="ECO:0000256" key="8">
    <source>
        <dbReference type="ARBA" id="ARBA00023034"/>
    </source>
</evidence>
<dbReference type="Pfam" id="PF00652">
    <property type="entry name" value="Ricin_B_lectin"/>
    <property type="match status" value="1"/>
</dbReference>
<comment type="subcellular location">
    <subcellularLocation>
        <location evidence="2 13">Golgi apparatus membrane</location>
        <topology evidence="2 13">Single-pass type II membrane protein</topology>
    </subcellularLocation>
</comment>
<evidence type="ECO:0000256" key="13">
    <source>
        <dbReference type="RuleBase" id="RU361242"/>
    </source>
</evidence>
<dbReference type="AlphaFoldDB" id="A0A9Q1H091"/>
<evidence type="ECO:0000256" key="9">
    <source>
        <dbReference type="ARBA" id="ARBA00023136"/>
    </source>
</evidence>
<name>A0A9Q1H091_HOLLE</name>
<organism evidence="15 16">
    <name type="scientific">Holothuria leucospilota</name>
    <name type="common">Black long sea cucumber</name>
    <name type="synonym">Mertensiothuria leucospilota</name>
    <dbReference type="NCBI Taxonomy" id="206669"/>
    <lineage>
        <taxon>Eukaryota</taxon>
        <taxon>Metazoa</taxon>
        <taxon>Echinodermata</taxon>
        <taxon>Eleutherozoa</taxon>
        <taxon>Echinozoa</taxon>
        <taxon>Holothuroidea</taxon>
        <taxon>Aspidochirotacea</taxon>
        <taxon>Aspidochirotida</taxon>
        <taxon>Holothuriidae</taxon>
        <taxon>Holothuria</taxon>
    </lineage>
</organism>
<keyword evidence="11" id="KW-0325">Glycoprotein</keyword>
<evidence type="ECO:0000256" key="6">
    <source>
        <dbReference type="ARBA" id="ARBA00022968"/>
    </source>
</evidence>
<dbReference type="FunFam" id="3.90.550.10:FF:000053">
    <property type="entry name" value="Polypeptide N-acetylgalactosaminyltransferase"/>
    <property type="match status" value="1"/>
</dbReference>
<feature type="domain" description="Ricin B lectin" evidence="14">
    <location>
        <begin position="345"/>
        <end position="463"/>
    </location>
</feature>
<dbReference type="PANTHER" id="PTHR11675:SF134">
    <property type="entry name" value="N-ACETYLGALACTOSAMINYLTRANSFERASE 4-RELATED"/>
    <property type="match status" value="1"/>
</dbReference>
<dbReference type="GO" id="GO:0030246">
    <property type="term" value="F:carbohydrate binding"/>
    <property type="evidence" value="ECO:0007669"/>
    <property type="project" value="UniProtKB-KW"/>
</dbReference>
<dbReference type="SMART" id="SM00458">
    <property type="entry name" value="RICIN"/>
    <property type="match status" value="1"/>
</dbReference>
<proteinExistence type="inferred from homology"/>
<dbReference type="Pfam" id="PF00535">
    <property type="entry name" value="Glycos_transf_2"/>
    <property type="match status" value="1"/>
</dbReference>
<sequence>MVSLDRAVPDIRHPGCKDIKYLEKLPTASIVIPFHNEALSALKRTVHSVFNMSPPELIEEIILVDDYSDRDYLKKELDEYMERFPKVRILRNDKREGLIRTRLNGARVAEGGVVIFLDSHCEANVNWLPPLLERIALNRKRIACPMIDVISNEDFHYATQAGDVMRGAFDWELYYKRIPINEAEMKRRKQDTDPVRSPIMAGGLFAIDRKYFMEELGGYDEGLEVWGGEQYDLSFKVWMCGGEMEEVPCSRVGHIYRKFMSYSVPGGGGVIGRNLQRVVETWMDEWKEHFYRRKSYLKGKSFGDISKQLELRERLKCKNFTWFMTEVAPDILQYYPAIEPEPRVKGPIRSDVKDQCIAVISSTFYLKDCKKGQRHQDFLITWHDDFRTEKEAKQCIDFSNYQPGKMPSFFPCHHGGGNQLWVYNPDSSHIFHPVSGMCLDIQNDKVVMNHCSRDSLTQKWQWNVTDPKKVAEVAKKHPIKFLR</sequence>
<dbReference type="EC" id="2.4.1.-" evidence="13"/>
<comment type="cofactor">
    <cofactor evidence="1 13">
        <name>Mn(2+)</name>
        <dbReference type="ChEBI" id="CHEBI:29035"/>
    </cofactor>
</comment>
<dbReference type="GO" id="GO:0000139">
    <property type="term" value="C:Golgi membrane"/>
    <property type="evidence" value="ECO:0007669"/>
    <property type="project" value="UniProtKB-SubCell"/>
</dbReference>
<gene>
    <name evidence="15" type="ORF">HOLleu_30253</name>
</gene>
<keyword evidence="10 13" id="KW-1015">Disulfide bond</keyword>
<dbReference type="InterPro" id="IPR029044">
    <property type="entry name" value="Nucleotide-diphossugar_trans"/>
</dbReference>
<dbReference type="InterPro" id="IPR045885">
    <property type="entry name" value="GalNAc-T"/>
</dbReference>
<keyword evidence="5 13" id="KW-0430">Lectin</keyword>
<protein>
    <recommendedName>
        <fullName evidence="13">Polypeptide N-acetylgalactosaminyltransferase</fullName>
        <ecNumber evidence="13">2.4.1.-</ecNumber>
    </recommendedName>
    <alternativeName>
        <fullName evidence="13">Protein-UDP acetylgalactosaminyltransferase</fullName>
    </alternativeName>
</protein>